<dbReference type="NCBIfam" id="NF007893">
    <property type="entry name" value="PRK10597.1"/>
    <property type="match status" value="1"/>
</dbReference>
<comment type="caution">
    <text evidence="1">The sequence shown here is derived from an EMBL/GenBank/DDBJ whole genome shotgun (WGS) entry which is preliminary data.</text>
</comment>
<dbReference type="GO" id="GO:0009432">
    <property type="term" value="P:SOS response"/>
    <property type="evidence" value="ECO:0007669"/>
    <property type="project" value="TreeGrafter"/>
</dbReference>
<dbReference type="PANTHER" id="PTHR36572:SF2">
    <property type="entry name" value="DNA DAMAGE-INDUCIBLE PROTEIN I"/>
    <property type="match status" value="1"/>
</dbReference>
<dbReference type="PANTHER" id="PTHR36572">
    <property type="entry name" value="DNA DAMAGE-INDUCIBLE PROTEIN I-RELATED"/>
    <property type="match status" value="1"/>
</dbReference>
<dbReference type="Proteomes" id="UP000318567">
    <property type="component" value="Unassembled WGS sequence"/>
</dbReference>
<dbReference type="InterPro" id="IPR010391">
    <property type="entry name" value="DNA_damage-inducible_DinI-like"/>
</dbReference>
<dbReference type="Gene3D" id="3.30.910.10">
    <property type="entry name" value="DinI-like"/>
    <property type="match status" value="1"/>
</dbReference>
<evidence type="ECO:0000313" key="2">
    <source>
        <dbReference type="Proteomes" id="UP000318567"/>
    </source>
</evidence>
<dbReference type="SUPFAM" id="SSF54857">
    <property type="entry name" value="DNA damage-inducible protein DinI"/>
    <property type="match status" value="1"/>
</dbReference>
<accession>A0A9Q9ULP7</accession>
<evidence type="ECO:0000313" key="1">
    <source>
        <dbReference type="EMBL" id="VUS90634.1"/>
    </source>
</evidence>
<proteinExistence type="predicted"/>
<reference evidence="1 2" key="1">
    <citation type="submission" date="2019-07" db="EMBL/GenBank/DDBJ databases">
        <authorList>
            <person name="Brisse S."/>
            <person name="Rodrigues C."/>
            <person name="Thorpe H."/>
        </authorList>
    </citation>
    <scope>NUCLEOTIDE SEQUENCE [LARGE SCALE GENOMIC DNA]</scope>
    <source>
        <strain evidence="1">SB6410</strain>
    </source>
</reference>
<organism evidence="1 2">
    <name type="scientific">Klebsiella pasteurii</name>
    <dbReference type="NCBI Taxonomy" id="2587529"/>
    <lineage>
        <taxon>Bacteria</taxon>
        <taxon>Pseudomonadati</taxon>
        <taxon>Pseudomonadota</taxon>
        <taxon>Gammaproteobacteria</taxon>
        <taxon>Enterobacterales</taxon>
        <taxon>Enterobacteriaceae</taxon>
        <taxon>Klebsiella/Raoultella group</taxon>
        <taxon>Klebsiella</taxon>
    </lineage>
</organism>
<dbReference type="InterPro" id="IPR036687">
    <property type="entry name" value="DinI-like_sf"/>
</dbReference>
<sequence>MLTKDCINKQYIIQGAIMRIEVSIAKSTALPNGALDALNNELSRRIEQQFPSTSSQVTVRYAANNNLSVIGGLKEDKDRISEILQETWESADDWFVRD</sequence>
<gene>
    <name evidence="1" type="primary">dinI_2</name>
    <name evidence="1" type="ORF">SB6410_04016</name>
</gene>
<name>A0A9Q9ULP7_9ENTR</name>
<dbReference type="EMBL" id="CABGGO010000029">
    <property type="protein sequence ID" value="VUS90634.1"/>
    <property type="molecule type" value="Genomic_DNA"/>
</dbReference>
<dbReference type="AlphaFoldDB" id="A0A9Q9ULP7"/>
<protein>
    <submittedName>
        <fullName evidence="1">DNA damage-inducible protein I</fullName>
    </submittedName>
</protein>
<dbReference type="Pfam" id="PF06183">
    <property type="entry name" value="DinI"/>
    <property type="match status" value="1"/>
</dbReference>